<feature type="compositionally biased region" description="Acidic residues" evidence="6">
    <location>
        <begin position="63"/>
        <end position="82"/>
    </location>
</feature>
<feature type="region of interest" description="Disordered" evidence="6">
    <location>
        <begin position="1"/>
        <end position="145"/>
    </location>
</feature>
<dbReference type="EMBL" id="JAAAHY010000053">
    <property type="protein sequence ID" value="KAF9967861.1"/>
    <property type="molecule type" value="Genomic_DNA"/>
</dbReference>
<dbReference type="Proteomes" id="UP000738359">
    <property type="component" value="Unassembled WGS sequence"/>
</dbReference>
<dbReference type="PROSITE" id="PS00036">
    <property type="entry name" value="BZIP_BASIC"/>
    <property type="match status" value="1"/>
</dbReference>
<dbReference type="OrthoDB" id="1939598at2759"/>
<dbReference type="GO" id="GO:0001228">
    <property type="term" value="F:DNA-binding transcription activator activity, RNA polymerase II-specific"/>
    <property type="evidence" value="ECO:0007669"/>
    <property type="project" value="TreeGrafter"/>
</dbReference>
<organism evidence="8 9">
    <name type="scientific">Mortierella alpina</name>
    <name type="common">Oleaginous fungus</name>
    <name type="synonym">Mortierella renispora</name>
    <dbReference type="NCBI Taxonomy" id="64518"/>
    <lineage>
        <taxon>Eukaryota</taxon>
        <taxon>Fungi</taxon>
        <taxon>Fungi incertae sedis</taxon>
        <taxon>Mucoromycota</taxon>
        <taxon>Mortierellomycotina</taxon>
        <taxon>Mortierellomycetes</taxon>
        <taxon>Mortierellales</taxon>
        <taxon>Mortierellaceae</taxon>
        <taxon>Mortierella</taxon>
    </lineage>
</organism>
<feature type="compositionally biased region" description="Low complexity" evidence="6">
    <location>
        <begin position="94"/>
        <end position="103"/>
    </location>
</feature>
<sequence length="243" mass="26907">MSPTTMSDFHQLQINPHPSAAPTSTVSRQEKRASVRKDSSAKSATTNIKPKSSSASKANQLTPEEDELNQLEAELEEYEQELEENRQAQRKGPSSPSSDSRMSTLENDDNSNEDPDQGAKLTAEEDKRRRNTAASARFRHKKRLREQILEKTAKEMTAKSELLEVRVRELEMEIKWLRGLIVEKDSRMLDVSTPFSTATASSLSALSGTSTLSSSLLSGDSVKSENAPGSKATLKKRGRKTQV</sequence>
<feature type="compositionally biased region" description="Basic and acidic residues" evidence="6">
    <location>
        <begin position="28"/>
        <end position="40"/>
    </location>
</feature>
<protein>
    <recommendedName>
        <fullName evidence="7">BZIP domain-containing protein</fullName>
    </recommendedName>
</protein>
<comment type="subcellular location">
    <subcellularLocation>
        <location evidence="1">Nucleus</location>
    </subcellularLocation>
</comment>
<feature type="region of interest" description="Disordered" evidence="6">
    <location>
        <begin position="196"/>
        <end position="243"/>
    </location>
</feature>
<feature type="compositionally biased region" description="Polar residues" evidence="6">
    <location>
        <begin position="41"/>
        <end position="62"/>
    </location>
</feature>
<evidence type="ECO:0000313" key="8">
    <source>
        <dbReference type="EMBL" id="KAF9967861.1"/>
    </source>
</evidence>
<dbReference type="PANTHER" id="PTHR13044">
    <property type="entry name" value="ACTIVATING TRANSCRIPTION FACTOR ATF 4/5"/>
    <property type="match status" value="1"/>
</dbReference>
<evidence type="ECO:0000256" key="6">
    <source>
        <dbReference type="SAM" id="MobiDB-lite"/>
    </source>
</evidence>
<feature type="compositionally biased region" description="Low complexity" evidence="6">
    <location>
        <begin position="196"/>
        <end position="219"/>
    </location>
</feature>
<dbReference type="PANTHER" id="PTHR13044:SF14">
    <property type="entry name" value="CRYPTOCEPHAL, ISOFORM A"/>
    <property type="match status" value="1"/>
</dbReference>
<dbReference type="CDD" id="cd14705">
    <property type="entry name" value="bZIP_Zip1"/>
    <property type="match status" value="1"/>
</dbReference>
<feature type="domain" description="BZIP" evidence="7">
    <location>
        <begin position="125"/>
        <end position="184"/>
    </location>
</feature>
<name>A0A9P6M6N1_MORAP</name>
<dbReference type="PROSITE" id="PS50217">
    <property type="entry name" value="BZIP"/>
    <property type="match status" value="1"/>
</dbReference>
<dbReference type="GO" id="GO:0000977">
    <property type="term" value="F:RNA polymerase II transcription regulatory region sequence-specific DNA binding"/>
    <property type="evidence" value="ECO:0007669"/>
    <property type="project" value="TreeGrafter"/>
</dbReference>
<evidence type="ECO:0000256" key="2">
    <source>
        <dbReference type="ARBA" id="ARBA00023015"/>
    </source>
</evidence>
<feature type="compositionally biased region" description="Acidic residues" evidence="6">
    <location>
        <begin position="106"/>
        <end position="116"/>
    </location>
</feature>
<reference evidence="8" key="1">
    <citation type="journal article" date="2020" name="Fungal Divers.">
        <title>Resolving the Mortierellaceae phylogeny through synthesis of multi-gene phylogenetics and phylogenomics.</title>
        <authorList>
            <person name="Vandepol N."/>
            <person name="Liber J."/>
            <person name="Desiro A."/>
            <person name="Na H."/>
            <person name="Kennedy M."/>
            <person name="Barry K."/>
            <person name="Grigoriev I.V."/>
            <person name="Miller A.N."/>
            <person name="O'Donnell K."/>
            <person name="Stajich J.E."/>
            <person name="Bonito G."/>
        </authorList>
    </citation>
    <scope>NUCLEOTIDE SEQUENCE</scope>
    <source>
        <strain evidence="8">CK1249</strain>
    </source>
</reference>
<evidence type="ECO:0000256" key="1">
    <source>
        <dbReference type="ARBA" id="ARBA00004123"/>
    </source>
</evidence>
<gene>
    <name evidence="8" type="ORF">BGZ70_007917</name>
</gene>
<feature type="compositionally biased region" description="Basic residues" evidence="6">
    <location>
        <begin position="233"/>
        <end position="243"/>
    </location>
</feature>
<evidence type="ECO:0000313" key="9">
    <source>
        <dbReference type="Proteomes" id="UP000738359"/>
    </source>
</evidence>
<keyword evidence="2" id="KW-0805">Transcription regulation</keyword>
<keyword evidence="3" id="KW-0238">DNA-binding</keyword>
<dbReference type="Pfam" id="PF07716">
    <property type="entry name" value="bZIP_2"/>
    <property type="match status" value="1"/>
</dbReference>
<evidence type="ECO:0000259" key="7">
    <source>
        <dbReference type="PROSITE" id="PS50217"/>
    </source>
</evidence>
<evidence type="ECO:0000256" key="4">
    <source>
        <dbReference type="ARBA" id="ARBA00023163"/>
    </source>
</evidence>
<dbReference type="Gene3D" id="1.20.5.170">
    <property type="match status" value="1"/>
</dbReference>
<comment type="caution">
    <text evidence="8">The sequence shown here is derived from an EMBL/GenBank/DDBJ whole genome shotgun (WGS) entry which is preliminary data.</text>
</comment>
<accession>A0A9P6M6N1</accession>
<keyword evidence="5" id="KW-0539">Nucleus</keyword>
<keyword evidence="4" id="KW-0804">Transcription</keyword>
<evidence type="ECO:0000256" key="5">
    <source>
        <dbReference type="ARBA" id="ARBA00023242"/>
    </source>
</evidence>
<dbReference type="SUPFAM" id="SSF57959">
    <property type="entry name" value="Leucine zipper domain"/>
    <property type="match status" value="1"/>
</dbReference>
<keyword evidence="9" id="KW-1185">Reference proteome</keyword>
<dbReference type="AlphaFoldDB" id="A0A9P6M6N1"/>
<proteinExistence type="predicted"/>
<dbReference type="InterPro" id="IPR046347">
    <property type="entry name" value="bZIP_sf"/>
</dbReference>
<evidence type="ECO:0000256" key="3">
    <source>
        <dbReference type="ARBA" id="ARBA00023125"/>
    </source>
</evidence>
<feature type="compositionally biased region" description="Polar residues" evidence="6">
    <location>
        <begin position="1"/>
        <end position="27"/>
    </location>
</feature>
<dbReference type="GO" id="GO:0005634">
    <property type="term" value="C:nucleus"/>
    <property type="evidence" value="ECO:0007669"/>
    <property type="project" value="UniProtKB-SubCell"/>
</dbReference>
<dbReference type="InterPro" id="IPR004827">
    <property type="entry name" value="bZIP"/>
</dbReference>